<evidence type="ECO:0000313" key="2">
    <source>
        <dbReference type="EMBL" id="PWN97691.1"/>
    </source>
</evidence>
<evidence type="ECO:0000256" key="1">
    <source>
        <dbReference type="SAM" id="MobiDB-lite"/>
    </source>
</evidence>
<protein>
    <submittedName>
        <fullName evidence="2">Uncharacterized protein</fullName>
    </submittedName>
</protein>
<organism evidence="2 3">
    <name type="scientific">Tilletiopsis washingtonensis</name>
    <dbReference type="NCBI Taxonomy" id="58919"/>
    <lineage>
        <taxon>Eukaryota</taxon>
        <taxon>Fungi</taxon>
        <taxon>Dikarya</taxon>
        <taxon>Basidiomycota</taxon>
        <taxon>Ustilaginomycotina</taxon>
        <taxon>Exobasidiomycetes</taxon>
        <taxon>Entylomatales</taxon>
        <taxon>Entylomatales incertae sedis</taxon>
        <taxon>Tilletiopsis</taxon>
    </lineage>
</organism>
<sequence length="229" mass="24653">MRRSSTAAAGHAACLDRSESPRRPHGPPTRRGRLLLLCRTACCILWPPAYSNLAHSLSTSCHQAASSSSLMLRQPSVICRAFSSALRTPGVHGSALAPQGAARAQNLVPRLCTCHVRVLRRAMTARGSLGHARAAGSSASLQKHAKRDPLQARRSDDAPRSLQLDSGATLLARNSSEREDTERLMLPESHSCCIGHEPWCGGVASDSTVPSAHARHSLCRLPRPTSRRR</sequence>
<evidence type="ECO:0000313" key="3">
    <source>
        <dbReference type="Proteomes" id="UP000245946"/>
    </source>
</evidence>
<reference evidence="2 3" key="1">
    <citation type="journal article" date="2018" name="Mol. Biol. Evol.">
        <title>Broad Genomic Sampling Reveals a Smut Pathogenic Ancestry of the Fungal Clade Ustilaginomycotina.</title>
        <authorList>
            <person name="Kijpornyongpan T."/>
            <person name="Mondo S.J."/>
            <person name="Barry K."/>
            <person name="Sandor L."/>
            <person name="Lee J."/>
            <person name="Lipzen A."/>
            <person name="Pangilinan J."/>
            <person name="LaButti K."/>
            <person name="Hainaut M."/>
            <person name="Henrissat B."/>
            <person name="Grigoriev I.V."/>
            <person name="Spatafora J.W."/>
            <person name="Aime M.C."/>
        </authorList>
    </citation>
    <scope>NUCLEOTIDE SEQUENCE [LARGE SCALE GENOMIC DNA]</scope>
    <source>
        <strain evidence="2 3">MCA 4186</strain>
    </source>
</reference>
<dbReference type="GeneID" id="37270111"/>
<proteinExistence type="predicted"/>
<keyword evidence="3" id="KW-1185">Reference proteome</keyword>
<dbReference type="EMBL" id="KZ819294">
    <property type="protein sequence ID" value="PWN97691.1"/>
    <property type="molecule type" value="Genomic_DNA"/>
</dbReference>
<feature type="region of interest" description="Disordered" evidence="1">
    <location>
        <begin position="130"/>
        <end position="161"/>
    </location>
</feature>
<gene>
    <name evidence="2" type="ORF">FA09DRAFT_330349</name>
</gene>
<dbReference type="Proteomes" id="UP000245946">
    <property type="component" value="Unassembled WGS sequence"/>
</dbReference>
<feature type="region of interest" description="Disordered" evidence="1">
    <location>
        <begin position="1"/>
        <end position="30"/>
    </location>
</feature>
<accession>A0A316Z7Z2</accession>
<name>A0A316Z7Z2_9BASI</name>
<feature type="compositionally biased region" description="Basic and acidic residues" evidence="1">
    <location>
        <begin position="147"/>
        <end position="159"/>
    </location>
</feature>
<dbReference type="AlphaFoldDB" id="A0A316Z7Z2"/>
<dbReference type="RefSeq" id="XP_025597970.1">
    <property type="nucleotide sequence ID" value="XM_025742567.1"/>
</dbReference>